<sequence precursor="true">MKHALFAALWLASANVMALEVIDLGWRDGREVADAIAPHLHPGESASGLGRQLILDASPARLATLRRLARTLDVRPSNLLIEVEQNGGARQSDSTLSLGGAARIGNAELDLGRRRGDLALGADATQSRSSSRSRQTLRLLDGGSGFIESGSSRPLPWLMITPRGGLLRGAEYQDAVTGFYVRPRRNGSRVVVELAARQEAFGVGGIEQNRLSTTVEGAVGEWLNVGSVGLDEQGRQVMLIGVSQRLRSVERTVRIRVLADN</sequence>
<protein>
    <recommendedName>
        <fullName evidence="4">NolW domain protein</fullName>
    </recommendedName>
</protein>
<reference evidence="2 3" key="1">
    <citation type="submission" date="2009-02" db="EMBL/GenBank/DDBJ databases">
        <title>Sequencing of the draft genome and assembly of Lutiella nitroferrum 2002.</title>
        <authorList>
            <consortium name="US DOE Joint Genome Institute (JGI-PGF)"/>
            <person name="Lucas S."/>
            <person name="Copeland A."/>
            <person name="Lapidus A."/>
            <person name="Glavina del Rio T."/>
            <person name="Tice H."/>
            <person name="Bruce D."/>
            <person name="Goodwin L."/>
            <person name="Pitluck S."/>
            <person name="Larimer F."/>
            <person name="Land M.L."/>
            <person name="Hauser L."/>
            <person name="Coates J.D."/>
        </authorList>
    </citation>
    <scope>NUCLEOTIDE SEQUENCE [LARGE SCALE GENOMIC DNA]</scope>
    <source>
        <strain evidence="2 3">2002</strain>
    </source>
</reference>
<evidence type="ECO:0000256" key="1">
    <source>
        <dbReference type="SAM" id="SignalP"/>
    </source>
</evidence>
<dbReference type="RefSeq" id="WP_008955772.1">
    <property type="nucleotide sequence ID" value="NZ_ACIS01000014.1"/>
</dbReference>
<evidence type="ECO:0000313" key="2">
    <source>
        <dbReference type="EMBL" id="EEG06851.1"/>
    </source>
</evidence>
<evidence type="ECO:0008006" key="4">
    <source>
        <dbReference type="Google" id="ProtNLM"/>
    </source>
</evidence>
<gene>
    <name evidence="2" type="ORF">FuraDRAFT_3755</name>
</gene>
<accession>B9Z8R8</accession>
<keyword evidence="3" id="KW-1185">Reference proteome</keyword>
<comment type="caution">
    <text evidence="2">The sequence shown here is derived from an EMBL/GenBank/DDBJ whole genome shotgun (WGS) entry which is preliminary data.</text>
</comment>
<dbReference type="AlphaFoldDB" id="B9Z8R8"/>
<keyword evidence="1" id="KW-0732">Signal</keyword>
<dbReference type="EMBL" id="ACIS01000014">
    <property type="protein sequence ID" value="EEG06851.1"/>
    <property type="molecule type" value="Genomic_DNA"/>
</dbReference>
<feature type="chain" id="PRO_5002895686" description="NolW domain protein" evidence="1">
    <location>
        <begin position="19"/>
        <end position="261"/>
    </location>
</feature>
<dbReference type="eggNOG" id="COG4796">
    <property type="taxonomic scope" value="Bacteria"/>
</dbReference>
<organism evidence="2 3">
    <name type="scientific">Pseudogulbenkiania ferrooxidans 2002</name>
    <dbReference type="NCBI Taxonomy" id="279714"/>
    <lineage>
        <taxon>Bacteria</taxon>
        <taxon>Pseudomonadati</taxon>
        <taxon>Pseudomonadota</taxon>
        <taxon>Betaproteobacteria</taxon>
        <taxon>Neisseriales</taxon>
        <taxon>Chromobacteriaceae</taxon>
        <taxon>Pseudogulbenkiania</taxon>
    </lineage>
</organism>
<evidence type="ECO:0000313" key="3">
    <source>
        <dbReference type="Proteomes" id="UP000003165"/>
    </source>
</evidence>
<proteinExistence type="predicted"/>
<feature type="signal peptide" evidence="1">
    <location>
        <begin position="1"/>
        <end position="18"/>
    </location>
</feature>
<dbReference type="Proteomes" id="UP000003165">
    <property type="component" value="Unassembled WGS sequence"/>
</dbReference>
<name>B9Z8R8_9NEIS</name>